<dbReference type="Proteomes" id="UP000064967">
    <property type="component" value="Chromosome"/>
</dbReference>
<dbReference type="KEGG" id="llu:AKJ09_07203"/>
<comment type="subcellular location">
    <subcellularLocation>
        <location evidence="1">Cell outer membrane</location>
    </subcellularLocation>
</comment>
<keyword evidence="4" id="KW-0998">Cell outer membrane</keyword>
<reference evidence="9 10" key="1">
    <citation type="submission" date="2015-08" db="EMBL/GenBank/DDBJ databases">
        <authorList>
            <person name="Babu N.S."/>
            <person name="Beckwith C.J."/>
            <person name="Beseler K.G."/>
            <person name="Brison A."/>
            <person name="Carone J.V."/>
            <person name="Caskin T.P."/>
            <person name="Diamond M."/>
            <person name="Durham M.E."/>
            <person name="Foxe J.M."/>
            <person name="Go M."/>
            <person name="Henderson B.A."/>
            <person name="Jones I.B."/>
            <person name="McGettigan J.A."/>
            <person name="Micheletti S.J."/>
            <person name="Nasrallah M.E."/>
            <person name="Ortiz D."/>
            <person name="Piller C.R."/>
            <person name="Privatt S.R."/>
            <person name="Schneider S.L."/>
            <person name="Sharp S."/>
            <person name="Smith T.C."/>
            <person name="Stanton J.D."/>
            <person name="Ullery H.E."/>
            <person name="Wilson R.J."/>
            <person name="Serrano M.G."/>
            <person name="Buck G."/>
            <person name="Lee V."/>
            <person name="Wang Y."/>
            <person name="Carvalho R."/>
            <person name="Voegtly L."/>
            <person name="Shi R."/>
            <person name="Duckworth R."/>
            <person name="Johnson A."/>
            <person name="Loviza R."/>
            <person name="Walstead R."/>
            <person name="Shah Z."/>
            <person name="Kiflezghi M."/>
            <person name="Wade K."/>
            <person name="Ball S.L."/>
            <person name="Bradley K.W."/>
            <person name="Asai D.J."/>
            <person name="Bowman C.A."/>
            <person name="Russell D.A."/>
            <person name="Pope W.H."/>
            <person name="Jacobs-Sera D."/>
            <person name="Hendrix R.W."/>
            <person name="Hatfull G.F."/>
        </authorList>
    </citation>
    <scope>NUCLEOTIDE SEQUENCE [LARGE SCALE GENOMIC DNA]</scope>
    <source>
        <strain evidence="9 10">DSM 27648</strain>
    </source>
</reference>
<dbReference type="InterPro" id="IPR036737">
    <property type="entry name" value="OmpA-like_sf"/>
</dbReference>
<feature type="signal peptide" evidence="7">
    <location>
        <begin position="1"/>
        <end position="26"/>
    </location>
</feature>
<dbReference type="InterPro" id="IPR028974">
    <property type="entry name" value="TSP_type-3_rpt"/>
</dbReference>
<protein>
    <submittedName>
        <fullName evidence="9">Outer membrane protein OmpA</fullName>
    </submittedName>
</protein>
<dbReference type="STRING" id="1391654.AKJ09_07203"/>
<evidence type="ECO:0000256" key="3">
    <source>
        <dbReference type="ARBA" id="ARBA00023136"/>
    </source>
</evidence>
<dbReference type="GO" id="GO:0005509">
    <property type="term" value="F:calcium ion binding"/>
    <property type="evidence" value="ECO:0007669"/>
    <property type="project" value="InterPro"/>
</dbReference>
<name>A0A0K1Q553_9BACT</name>
<evidence type="ECO:0000313" key="9">
    <source>
        <dbReference type="EMBL" id="AKV00540.1"/>
    </source>
</evidence>
<dbReference type="SUPFAM" id="SSF103647">
    <property type="entry name" value="TSP type-3 repeat"/>
    <property type="match status" value="2"/>
</dbReference>
<organism evidence="9 10">
    <name type="scientific">Labilithrix luteola</name>
    <dbReference type="NCBI Taxonomy" id="1391654"/>
    <lineage>
        <taxon>Bacteria</taxon>
        <taxon>Pseudomonadati</taxon>
        <taxon>Myxococcota</taxon>
        <taxon>Polyangia</taxon>
        <taxon>Polyangiales</taxon>
        <taxon>Labilitrichaceae</taxon>
        <taxon>Labilithrix</taxon>
    </lineage>
</organism>
<feature type="domain" description="OmpA-like" evidence="8">
    <location>
        <begin position="454"/>
        <end position="572"/>
    </location>
</feature>
<dbReference type="InterPro" id="IPR050330">
    <property type="entry name" value="Bact_OuterMem_StrucFunc"/>
</dbReference>
<gene>
    <name evidence="9" type="ORF">AKJ09_07203</name>
</gene>
<sequence length="577" mass="60767">MHAHRLLRRLGGVATALLLASLTKEAAAQQAPLALNRFDPAPAGDRFFGVQSPYAAGKATPHVMLLGDYAHNPLVLRWNGSDESAGKVVTSQLFLHLNGGISLFNRLNLNVDLPLALLQEGGSPTNGGTTFASPGGAEFGDLRLGARLRLFGEYDDPFQVAVGGYVWVPTGSDSSGSFVGDGKVRGLPQAIVGGRVANRFIYSAAVGPELRANENFGGTEMGTMLKWGAGVGVLLLENRHLQVGVETNGGVTLRDVTKRNTNAELLADIRYRVVDDLEIGAGAGPGLTNGIGTPDFRGVLMIAYTPEQKRAEAAPPPPPPDRDGDGIIDSEDACPDTKGVASSDPKKNGCPPDRDGDGIIDSVDACPDVAGVADADPKKNGCPPDRDGDGILDAVDACPDTKGVADADPKKNGCPPPVDTDKDGIFDPEDACPNERGPSDPDPKKNGCPKAVVVTANEIIILQQVQFDTGKATIKKESDPLLDEVGGVLKDHPEITKIEVQGHTDDRGAAALNKKLSQQRADAIVVALAKRGIEKDRLTAKGYGPDKPIDTNKTEAGRAKNRRVQFQILSKTEKPKP</sequence>
<dbReference type="CDD" id="cd07185">
    <property type="entry name" value="OmpA_C-like"/>
    <property type="match status" value="1"/>
</dbReference>
<dbReference type="SUPFAM" id="SSF103088">
    <property type="entry name" value="OmpA-like"/>
    <property type="match status" value="1"/>
</dbReference>
<dbReference type="AlphaFoldDB" id="A0A0K1Q553"/>
<feature type="chain" id="PRO_5005466608" evidence="7">
    <location>
        <begin position="27"/>
        <end position="577"/>
    </location>
</feature>
<dbReference type="GO" id="GO:0009279">
    <property type="term" value="C:cell outer membrane"/>
    <property type="evidence" value="ECO:0007669"/>
    <property type="project" value="UniProtKB-SubCell"/>
</dbReference>
<evidence type="ECO:0000256" key="7">
    <source>
        <dbReference type="SAM" id="SignalP"/>
    </source>
</evidence>
<accession>A0A0K1Q553</accession>
<feature type="compositionally biased region" description="Basic and acidic residues" evidence="6">
    <location>
        <begin position="344"/>
        <end position="357"/>
    </location>
</feature>
<feature type="compositionally biased region" description="Basic and acidic residues" evidence="6">
    <location>
        <begin position="547"/>
        <end position="558"/>
    </location>
</feature>
<evidence type="ECO:0000256" key="5">
    <source>
        <dbReference type="PROSITE-ProRule" id="PRU00473"/>
    </source>
</evidence>
<dbReference type="Gene3D" id="4.10.1080.10">
    <property type="entry name" value="TSP type-3 repeat"/>
    <property type="match status" value="1"/>
</dbReference>
<evidence type="ECO:0000256" key="6">
    <source>
        <dbReference type="SAM" id="MobiDB-lite"/>
    </source>
</evidence>
<keyword evidence="10" id="KW-1185">Reference proteome</keyword>
<dbReference type="PANTHER" id="PTHR30329:SF21">
    <property type="entry name" value="LIPOPROTEIN YIAD-RELATED"/>
    <property type="match status" value="1"/>
</dbReference>
<dbReference type="InterPro" id="IPR006664">
    <property type="entry name" value="OMP_bac"/>
</dbReference>
<evidence type="ECO:0000259" key="8">
    <source>
        <dbReference type="PROSITE" id="PS51123"/>
    </source>
</evidence>
<dbReference type="InterPro" id="IPR003367">
    <property type="entry name" value="Thrombospondin_3-like_rpt"/>
</dbReference>
<dbReference type="RefSeq" id="WP_240488666.1">
    <property type="nucleotide sequence ID" value="NZ_CP012333.1"/>
</dbReference>
<dbReference type="PANTHER" id="PTHR30329">
    <property type="entry name" value="STATOR ELEMENT OF FLAGELLAR MOTOR COMPLEX"/>
    <property type="match status" value="1"/>
</dbReference>
<keyword evidence="2 7" id="KW-0732">Signal</keyword>
<dbReference type="Pfam" id="PF00691">
    <property type="entry name" value="OmpA"/>
    <property type="match status" value="1"/>
</dbReference>
<proteinExistence type="predicted"/>
<evidence type="ECO:0000256" key="4">
    <source>
        <dbReference type="ARBA" id="ARBA00023237"/>
    </source>
</evidence>
<dbReference type="PROSITE" id="PS51123">
    <property type="entry name" value="OMPA_2"/>
    <property type="match status" value="1"/>
</dbReference>
<evidence type="ECO:0000313" key="10">
    <source>
        <dbReference type="Proteomes" id="UP000064967"/>
    </source>
</evidence>
<dbReference type="PRINTS" id="PR01021">
    <property type="entry name" value="OMPADOMAIN"/>
</dbReference>
<dbReference type="Pfam" id="PF02412">
    <property type="entry name" value="TSP_3"/>
    <property type="match status" value="1"/>
</dbReference>
<keyword evidence="3 5" id="KW-0472">Membrane</keyword>
<evidence type="ECO:0000256" key="1">
    <source>
        <dbReference type="ARBA" id="ARBA00004442"/>
    </source>
</evidence>
<dbReference type="Gene3D" id="3.30.1330.60">
    <property type="entry name" value="OmpA-like domain"/>
    <property type="match status" value="1"/>
</dbReference>
<evidence type="ECO:0000256" key="2">
    <source>
        <dbReference type="ARBA" id="ARBA00022729"/>
    </source>
</evidence>
<feature type="compositionally biased region" description="Basic and acidic residues" evidence="6">
    <location>
        <begin position="375"/>
        <end position="389"/>
    </location>
</feature>
<dbReference type="GO" id="GO:0007155">
    <property type="term" value="P:cell adhesion"/>
    <property type="evidence" value="ECO:0007669"/>
    <property type="project" value="InterPro"/>
</dbReference>
<feature type="region of interest" description="Disordered" evidence="6">
    <location>
        <begin position="308"/>
        <end position="449"/>
    </location>
</feature>
<feature type="region of interest" description="Disordered" evidence="6">
    <location>
        <begin position="539"/>
        <end position="577"/>
    </location>
</feature>
<dbReference type="EMBL" id="CP012333">
    <property type="protein sequence ID" value="AKV00540.1"/>
    <property type="molecule type" value="Genomic_DNA"/>
</dbReference>
<dbReference type="InterPro" id="IPR006665">
    <property type="entry name" value="OmpA-like"/>
</dbReference>